<dbReference type="PROSITE" id="PS50943">
    <property type="entry name" value="HTH_CROC1"/>
    <property type="match status" value="1"/>
</dbReference>
<dbReference type="HOGENOM" id="CLU_1425897_0_0_9"/>
<dbReference type="KEGG" id="dai:Desaci_2002"/>
<dbReference type="RefSeq" id="WP_014826982.1">
    <property type="nucleotide sequence ID" value="NC_018068.1"/>
</dbReference>
<dbReference type="Proteomes" id="UP000002892">
    <property type="component" value="Chromosome"/>
</dbReference>
<evidence type="ECO:0000313" key="2">
    <source>
        <dbReference type="EMBL" id="AFM40977.1"/>
    </source>
</evidence>
<protein>
    <submittedName>
        <fullName evidence="2">Putative transcriptional regulator</fullName>
    </submittedName>
</protein>
<dbReference type="SUPFAM" id="SSF47413">
    <property type="entry name" value="lambda repressor-like DNA-binding domains"/>
    <property type="match status" value="1"/>
</dbReference>
<reference evidence="2 3" key="1">
    <citation type="journal article" date="2012" name="J. Bacteriol.">
        <title>Complete genome sequences of Desulfosporosinus orientis DSM765T, Desulfosporosinus youngiae DSM17734T, Desulfosporosinus meridiei DSM13257T, and Desulfosporosinus acidiphilus DSM22704T.</title>
        <authorList>
            <person name="Pester M."/>
            <person name="Brambilla E."/>
            <person name="Alazard D."/>
            <person name="Rattei T."/>
            <person name="Weinmaier T."/>
            <person name="Han J."/>
            <person name="Lucas S."/>
            <person name="Lapidus A."/>
            <person name="Cheng J.F."/>
            <person name="Goodwin L."/>
            <person name="Pitluck S."/>
            <person name="Peters L."/>
            <person name="Ovchinnikova G."/>
            <person name="Teshima H."/>
            <person name="Detter J.C."/>
            <person name="Han C.S."/>
            <person name="Tapia R."/>
            <person name="Land M.L."/>
            <person name="Hauser L."/>
            <person name="Kyrpides N.C."/>
            <person name="Ivanova N.N."/>
            <person name="Pagani I."/>
            <person name="Huntmann M."/>
            <person name="Wei C.L."/>
            <person name="Davenport K.W."/>
            <person name="Daligault H."/>
            <person name="Chain P.S."/>
            <person name="Chen A."/>
            <person name="Mavromatis K."/>
            <person name="Markowitz V."/>
            <person name="Szeto E."/>
            <person name="Mikhailova N."/>
            <person name="Pati A."/>
            <person name="Wagner M."/>
            <person name="Woyke T."/>
            <person name="Ollivier B."/>
            <person name="Klenk H.P."/>
            <person name="Spring S."/>
            <person name="Loy A."/>
        </authorList>
    </citation>
    <scope>NUCLEOTIDE SEQUENCE [LARGE SCALE GENOMIC DNA]</scope>
    <source>
        <strain evidence="3">DSM 22704 / JCM 16185 / SJ4</strain>
    </source>
</reference>
<evidence type="ECO:0000259" key="1">
    <source>
        <dbReference type="PROSITE" id="PS50943"/>
    </source>
</evidence>
<dbReference type="CDD" id="cd00093">
    <property type="entry name" value="HTH_XRE"/>
    <property type="match status" value="1"/>
</dbReference>
<dbReference type="Gene3D" id="1.10.260.40">
    <property type="entry name" value="lambda repressor-like DNA-binding domains"/>
    <property type="match status" value="1"/>
</dbReference>
<dbReference type="AlphaFoldDB" id="I4D5A3"/>
<dbReference type="Pfam" id="PF01381">
    <property type="entry name" value="HTH_3"/>
    <property type="match status" value="1"/>
</dbReference>
<dbReference type="InterPro" id="IPR010982">
    <property type="entry name" value="Lambda_DNA-bd_dom_sf"/>
</dbReference>
<organism evidence="2 3">
    <name type="scientific">Desulfosporosinus acidiphilus (strain DSM 22704 / JCM 16185 / SJ4)</name>
    <dbReference type="NCBI Taxonomy" id="646529"/>
    <lineage>
        <taxon>Bacteria</taxon>
        <taxon>Bacillati</taxon>
        <taxon>Bacillota</taxon>
        <taxon>Clostridia</taxon>
        <taxon>Eubacteriales</taxon>
        <taxon>Desulfitobacteriaceae</taxon>
        <taxon>Desulfosporosinus</taxon>
    </lineage>
</organism>
<feature type="domain" description="HTH cro/C1-type" evidence="1">
    <location>
        <begin position="7"/>
        <end position="62"/>
    </location>
</feature>
<dbReference type="OrthoDB" id="9814553at2"/>
<dbReference type="SMART" id="SM00530">
    <property type="entry name" value="HTH_XRE"/>
    <property type="match status" value="1"/>
</dbReference>
<accession>I4D5A3</accession>
<proteinExistence type="predicted"/>
<evidence type="ECO:0000313" key="3">
    <source>
        <dbReference type="Proteomes" id="UP000002892"/>
    </source>
</evidence>
<sequence>MKIGSEIKKIRIEKGITQVELSQKADVAQGRVSMIENDKYPDTSPESLRPILDVLGVTYAEVCGRAQTAEDQNTVLYDIMEKLNQISRTVAPGNGVVVESKPKVIDEFGNTSLLPVEFSPILTVVLKECVGEYGPGDILFFSKIKAHSEIKETDYLVEETISGTPQVFLATDIEKREQAIGRAVRVLKQL</sequence>
<keyword evidence="3" id="KW-1185">Reference proteome</keyword>
<gene>
    <name evidence="2" type="ordered locus">Desaci_2002</name>
</gene>
<dbReference type="STRING" id="646529.Desaci_2002"/>
<dbReference type="EMBL" id="CP003639">
    <property type="protein sequence ID" value="AFM40977.1"/>
    <property type="molecule type" value="Genomic_DNA"/>
</dbReference>
<dbReference type="GO" id="GO:0003677">
    <property type="term" value="F:DNA binding"/>
    <property type="evidence" value="ECO:0007669"/>
    <property type="project" value="InterPro"/>
</dbReference>
<name>I4D5A3_DESAJ</name>
<dbReference type="InterPro" id="IPR001387">
    <property type="entry name" value="Cro/C1-type_HTH"/>
</dbReference>